<dbReference type="OrthoDB" id="2017544at2759"/>
<dbReference type="InterPro" id="IPR026564">
    <property type="entry name" value="Transcrip_reg_TACO1-like_dom3"/>
</dbReference>
<organism evidence="5 6">
    <name type="scientific">Apolygus lucorum</name>
    <name type="common">Small green plant bug</name>
    <name type="synonym">Lygocoris lucorum</name>
    <dbReference type="NCBI Taxonomy" id="248454"/>
    <lineage>
        <taxon>Eukaryota</taxon>
        <taxon>Metazoa</taxon>
        <taxon>Ecdysozoa</taxon>
        <taxon>Arthropoda</taxon>
        <taxon>Hexapoda</taxon>
        <taxon>Insecta</taxon>
        <taxon>Pterygota</taxon>
        <taxon>Neoptera</taxon>
        <taxon>Paraneoptera</taxon>
        <taxon>Hemiptera</taxon>
        <taxon>Heteroptera</taxon>
        <taxon>Panheteroptera</taxon>
        <taxon>Cimicomorpha</taxon>
        <taxon>Miridae</taxon>
        <taxon>Mirini</taxon>
        <taxon>Apolygus</taxon>
    </lineage>
</organism>
<evidence type="ECO:0000259" key="4">
    <source>
        <dbReference type="Pfam" id="PF20772"/>
    </source>
</evidence>
<feature type="domain" description="TACO1/YebC-like second and third" evidence="3">
    <location>
        <begin position="88"/>
        <end position="243"/>
    </location>
</feature>
<dbReference type="AlphaFoldDB" id="A0A6A4K2D2"/>
<dbReference type="InterPro" id="IPR002876">
    <property type="entry name" value="Transcrip_reg_TACO1-like"/>
</dbReference>
<comment type="similarity">
    <text evidence="2">Belongs to the TACO1 family.</text>
</comment>
<dbReference type="EMBL" id="WIXP02000005">
    <property type="protein sequence ID" value="KAF6210239.1"/>
    <property type="molecule type" value="Genomic_DNA"/>
</dbReference>
<dbReference type="PANTHER" id="PTHR12532:SF0">
    <property type="entry name" value="TRANSLATIONAL ACTIVATOR OF CYTOCHROME C OXIDASE 1"/>
    <property type="match status" value="1"/>
</dbReference>
<keyword evidence="6" id="KW-1185">Reference proteome</keyword>
<dbReference type="PANTHER" id="PTHR12532">
    <property type="entry name" value="TRANSLATIONAL ACTIVATOR OF CYTOCHROME C OXIDASE 1"/>
    <property type="match status" value="1"/>
</dbReference>
<proteinExistence type="inferred from homology"/>
<dbReference type="InterPro" id="IPR029072">
    <property type="entry name" value="YebC-like"/>
</dbReference>
<dbReference type="Pfam" id="PF20772">
    <property type="entry name" value="TACO1_YebC_N"/>
    <property type="match status" value="1"/>
</dbReference>
<sequence length="244" mass="27236">MDELLSLINKWANIKHIKAEKDGERAQLYVKLCQRIKVAIQEGGSSNPATNMYLAQAMDVAKKKSMPIANIQNCIKSAQGDKNKQQVVWYEIRGPRGCYMMAQALTDAPKRTKDTLSSILRRNGAAYAESSARHLFDHKGIIVATSEAKSDVLDKAVDDAIDCGAEEVVPGEVEGQLKFFCEMKELNIIKTKLESKNYKIISADFDLIPKMKVELSDSEMEAVSKLVDKVEDHPEIVKLYDNIA</sequence>
<evidence type="ECO:0000256" key="1">
    <source>
        <dbReference type="ARBA" id="ARBA00004173"/>
    </source>
</evidence>
<evidence type="ECO:0008006" key="7">
    <source>
        <dbReference type="Google" id="ProtNLM"/>
    </source>
</evidence>
<reference evidence="5" key="1">
    <citation type="journal article" date="2021" name="Mol. Ecol. Resour.">
        <title>Apolygus lucorum genome provides insights into omnivorousness and mesophyll feeding.</title>
        <authorList>
            <person name="Liu Y."/>
            <person name="Liu H."/>
            <person name="Wang H."/>
            <person name="Huang T."/>
            <person name="Liu B."/>
            <person name="Yang B."/>
            <person name="Yin L."/>
            <person name="Li B."/>
            <person name="Zhang Y."/>
            <person name="Zhang S."/>
            <person name="Jiang F."/>
            <person name="Zhang X."/>
            <person name="Ren Y."/>
            <person name="Wang B."/>
            <person name="Wang S."/>
            <person name="Lu Y."/>
            <person name="Wu K."/>
            <person name="Fan W."/>
            <person name="Wang G."/>
        </authorList>
    </citation>
    <scope>NUCLEOTIDE SEQUENCE</scope>
    <source>
        <strain evidence="5">12Hb</strain>
    </source>
</reference>
<dbReference type="GO" id="GO:0005739">
    <property type="term" value="C:mitochondrion"/>
    <property type="evidence" value="ECO:0007669"/>
    <property type="project" value="UniProtKB-SubCell"/>
</dbReference>
<dbReference type="InterPro" id="IPR049083">
    <property type="entry name" value="TACO1_YebC_N"/>
</dbReference>
<dbReference type="Gene3D" id="1.10.10.200">
    <property type="match status" value="1"/>
</dbReference>
<protein>
    <recommendedName>
        <fullName evidence="7">Translational activator of cytochrome c oxidase 1</fullName>
    </recommendedName>
</protein>
<comment type="caution">
    <text evidence="5">The sequence shown here is derived from an EMBL/GenBank/DDBJ whole genome shotgun (WGS) entry which is preliminary data.</text>
</comment>
<comment type="subcellular location">
    <subcellularLocation>
        <location evidence="1">Mitochondrion</location>
    </subcellularLocation>
</comment>
<gene>
    <name evidence="5" type="ORF">GE061_013343</name>
</gene>
<evidence type="ECO:0000259" key="3">
    <source>
        <dbReference type="Pfam" id="PF01709"/>
    </source>
</evidence>
<name>A0A6A4K2D2_APOLU</name>
<dbReference type="Proteomes" id="UP000466442">
    <property type="component" value="Linkage Group LG5"/>
</dbReference>
<accession>A0A6A4K2D2</accession>
<evidence type="ECO:0000313" key="6">
    <source>
        <dbReference type="Proteomes" id="UP000466442"/>
    </source>
</evidence>
<dbReference type="FunFam" id="1.10.10.200:FF:000002">
    <property type="entry name" value="Probable transcriptional regulatory protein CLM62_37755"/>
    <property type="match status" value="1"/>
</dbReference>
<evidence type="ECO:0000313" key="5">
    <source>
        <dbReference type="EMBL" id="KAF6210239.1"/>
    </source>
</evidence>
<feature type="domain" description="TACO1/YebC-like N-terminal" evidence="4">
    <location>
        <begin position="9"/>
        <end position="80"/>
    </location>
</feature>
<evidence type="ECO:0000256" key="2">
    <source>
        <dbReference type="ARBA" id="ARBA00008724"/>
    </source>
</evidence>
<dbReference type="Pfam" id="PF01709">
    <property type="entry name" value="Transcrip_reg"/>
    <property type="match status" value="1"/>
</dbReference>
<dbReference type="Gene3D" id="3.30.70.980">
    <property type="match status" value="2"/>
</dbReference>
<dbReference type="InterPro" id="IPR017856">
    <property type="entry name" value="Integrase-like_N"/>
</dbReference>
<dbReference type="SUPFAM" id="SSF75625">
    <property type="entry name" value="YebC-like"/>
    <property type="match status" value="1"/>
</dbReference>
<dbReference type="InterPro" id="IPR048300">
    <property type="entry name" value="TACO1_YebC-like_2nd/3rd_dom"/>
</dbReference>